<dbReference type="InterPro" id="IPR014441">
    <property type="entry name" value="UCP006425_b-propeller"/>
</dbReference>
<dbReference type="Pfam" id="PF09826">
    <property type="entry name" value="Beta_propel"/>
    <property type="match status" value="1"/>
</dbReference>
<dbReference type="InterPro" id="IPR011044">
    <property type="entry name" value="Quino_amine_DH_bsu"/>
</dbReference>
<reference evidence="3" key="1">
    <citation type="submission" date="2016-10" db="EMBL/GenBank/DDBJ databases">
        <authorList>
            <person name="Varghese N."/>
            <person name="Submissions S."/>
        </authorList>
    </citation>
    <scope>NUCLEOTIDE SEQUENCE [LARGE SCALE GENOMIC DNA]</scope>
    <source>
        <strain evidence="3">DSM 13577</strain>
    </source>
</reference>
<name>A0A1H9ZLY6_9FIRM</name>
<organism evidence="2 3">
    <name type="scientific">Anaerobranca gottschalkii DSM 13577</name>
    <dbReference type="NCBI Taxonomy" id="1120990"/>
    <lineage>
        <taxon>Bacteria</taxon>
        <taxon>Bacillati</taxon>
        <taxon>Bacillota</taxon>
        <taxon>Clostridia</taxon>
        <taxon>Eubacteriales</taxon>
        <taxon>Proteinivoracaceae</taxon>
        <taxon>Anaerobranca</taxon>
    </lineage>
</organism>
<keyword evidence="1" id="KW-0732">Signal</keyword>
<evidence type="ECO:0000313" key="2">
    <source>
        <dbReference type="EMBL" id="SES82179.1"/>
    </source>
</evidence>
<dbReference type="PROSITE" id="PS51257">
    <property type="entry name" value="PROKAR_LIPOPROTEIN"/>
    <property type="match status" value="1"/>
</dbReference>
<keyword evidence="3" id="KW-1185">Reference proteome</keyword>
<dbReference type="EMBL" id="FOIF01000010">
    <property type="protein sequence ID" value="SES82179.1"/>
    <property type="molecule type" value="Genomic_DNA"/>
</dbReference>
<evidence type="ECO:0000256" key="1">
    <source>
        <dbReference type="SAM" id="SignalP"/>
    </source>
</evidence>
<protein>
    <submittedName>
        <fullName evidence="2">Secreted protein containing C-terminal beta-propeller domain</fullName>
    </submittedName>
</protein>
<evidence type="ECO:0000313" key="3">
    <source>
        <dbReference type="Proteomes" id="UP000243819"/>
    </source>
</evidence>
<dbReference type="SUPFAM" id="SSF50969">
    <property type="entry name" value="YVTN repeat-like/Quinoprotein amine dehydrogenase"/>
    <property type="match status" value="1"/>
</dbReference>
<proteinExistence type="predicted"/>
<feature type="chain" id="PRO_5039274195" evidence="1">
    <location>
        <begin position="19"/>
        <end position="598"/>
    </location>
</feature>
<accession>A0A1H9ZLY6</accession>
<gene>
    <name evidence="2" type="ORF">SAMN03080614_101033</name>
</gene>
<dbReference type="AlphaFoldDB" id="A0A1H9ZLY6"/>
<dbReference type="RefSeq" id="WP_091349574.1">
    <property type="nucleotide sequence ID" value="NZ_FOIF01000010.1"/>
</dbReference>
<dbReference type="Proteomes" id="UP000243819">
    <property type="component" value="Unassembled WGS sequence"/>
</dbReference>
<sequence>MKRSLSLLIITILLLSVAGCTEPTSSHTSNPLPTVNNLANLNRLLKNSQRYWGIRFGAEIALDTAEKQSNTRDHSSTNVQVKGIDEGDIIKIDGEYLYGIVGSEIVIVRLYPIEEGEIVGKITFKENFLPQELYIDGDKLVVIGYKYDYSTYDRPVFHGRWFYYSDFTQVYVYDISNHGKPKLTRELEVEGHILSTRLKDSYLYLITNKYLWYTEISGNPAPRYKDSAKGDEEEQKKLEEIYYFPQGELSGFINIVALSIQDDKKEATIETFLGNGQNIYMSHENLYIALTTDNSTIIHKFAIDKQNISYKGRGKVSGWVLNQFSMDEYEGYFRIATTSHRNESLNNLYVLDQNMKTVGKLENLAPTERIYAARFTGEKAYLITFEIIDPLFVIDLQNPRAPKVLGELKIPGFSNYLHPIDENHLLGIGRDTTVTNIWGREMAIELGIRLTIFDVTDPNNPKEKFVETIGGRGTYSEALYNHKAVYYHNNRLAFPVWETKEIVNSPSGRDSAVSSIDYNISFIGAYIYEISTDNGFKLGAKISHFTAEQMENLHEKWYIDSSIKRIVSIENYLYSISDTEIQIHDISNYQTVKTIKIQ</sequence>
<dbReference type="STRING" id="1120990.SAMN03080614_101033"/>
<dbReference type="PIRSF" id="PIRSF006425">
    <property type="entry name" value="UCP006425_WD40"/>
    <property type="match status" value="1"/>
</dbReference>
<feature type="signal peptide" evidence="1">
    <location>
        <begin position="1"/>
        <end position="18"/>
    </location>
</feature>
<dbReference type="OrthoDB" id="9778998at2"/>
<dbReference type="InterPro" id="IPR019198">
    <property type="entry name" value="Beta_propeller_containing"/>
</dbReference>